<dbReference type="EMBL" id="LT906467">
    <property type="protein sequence ID" value="SNV59614.1"/>
    <property type="molecule type" value="Genomic_DNA"/>
</dbReference>
<dbReference type="AlphaFoldDB" id="A0A239YN32"/>
<dbReference type="RefSeq" id="WP_051904731.1">
    <property type="nucleotide sequence ID" value="NZ_CP009211.1"/>
</dbReference>
<keyword evidence="2" id="KW-0732">Signal</keyword>
<dbReference type="OrthoDB" id="8781117at2"/>
<dbReference type="InterPro" id="IPR018114">
    <property type="entry name" value="TRYPSIN_HIS"/>
</dbReference>
<name>A0A239YN32_9CORY</name>
<feature type="region of interest" description="Disordered" evidence="1">
    <location>
        <begin position="52"/>
        <end position="112"/>
    </location>
</feature>
<dbReference type="Proteomes" id="UP000215374">
    <property type="component" value="Chromosome 1"/>
</dbReference>
<protein>
    <recommendedName>
        <fullName evidence="5">Trypsin</fullName>
    </recommendedName>
</protein>
<feature type="chain" id="PRO_5039595146" description="Trypsin" evidence="2">
    <location>
        <begin position="29"/>
        <end position="324"/>
    </location>
</feature>
<dbReference type="InterPro" id="IPR009003">
    <property type="entry name" value="Peptidase_S1_PA"/>
</dbReference>
<dbReference type="Gene3D" id="2.40.10.10">
    <property type="entry name" value="Trypsin-like serine proteases"/>
    <property type="match status" value="2"/>
</dbReference>
<dbReference type="InterPro" id="IPR043504">
    <property type="entry name" value="Peptidase_S1_PA_chymotrypsin"/>
</dbReference>
<dbReference type="GO" id="GO:0004252">
    <property type="term" value="F:serine-type endopeptidase activity"/>
    <property type="evidence" value="ECO:0007669"/>
    <property type="project" value="InterPro"/>
</dbReference>
<reference evidence="3 4" key="1">
    <citation type="submission" date="2017-06" db="EMBL/GenBank/DDBJ databases">
        <authorList>
            <consortium name="Pathogen Informatics"/>
        </authorList>
    </citation>
    <scope>NUCLEOTIDE SEQUENCE [LARGE SCALE GENOMIC DNA]</scope>
    <source>
        <strain evidence="3 4">NCTC13015</strain>
    </source>
</reference>
<dbReference type="PROSITE" id="PS51257">
    <property type="entry name" value="PROKAR_LIPOPROTEIN"/>
    <property type="match status" value="1"/>
</dbReference>
<accession>A0A239YN32</accession>
<feature type="compositionally biased region" description="Polar residues" evidence="1">
    <location>
        <begin position="52"/>
        <end position="68"/>
    </location>
</feature>
<feature type="signal peptide" evidence="2">
    <location>
        <begin position="1"/>
        <end position="28"/>
    </location>
</feature>
<evidence type="ECO:0000256" key="2">
    <source>
        <dbReference type="SAM" id="SignalP"/>
    </source>
</evidence>
<dbReference type="PROSITE" id="PS00134">
    <property type="entry name" value="TRYPSIN_HIS"/>
    <property type="match status" value="1"/>
</dbReference>
<organism evidence="3 4">
    <name type="scientific">Corynebacterium imitans</name>
    <dbReference type="NCBI Taxonomy" id="156978"/>
    <lineage>
        <taxon>Bacteria</taxon>
        <taxon>Bacillati</taxon>
        <taxon>Actinomycetota</taxon>
        <taxon>Actinomycetes</taxon>
        <taxon>Mycobacteriales</taxon>
        <taxon>Corynebacteriaceae</taxon>
        <taxon>Corynebacterium</taxon>
    </lineage>
</organism>
<sequence>MHSPASRFRLIAALAASALLVSCGDSSDADLEAYQAEQDAAVSEIADMLQDSYTPQPSTSATKQSRYQTEPDYQDHRSYESYPSQHAEPPIQREVIDPRNDSSGQSGRDDNRGVYYHNSVDWEWLKQPGGVVPGGRIYNETGNMNCSTGFLASRGERVFIITAGHCGGRGDQFYVEDTQGNWAYAGEMVESYLEQSADGSVIGADIGLIELTGNAQYSSTLPLDLPLRGWITPQEAQARGMMICRLGATTGYSCGEFDSIGNSGLFYFRSITDRGDSGGAIFAVDNSGVWAVGVNSNVSDANKTLVGAMEIGGAIEYWGLTIHG</sequence>
<evidence type="ECO:0000313" key="3">
    <source>
        <dbReference type="EMBL" id="SNV59614.1"/>
    </source>
</evidence>
<evidence type="ECO:0000256" key="1">
    <source>
        <dbReference type="SAM" id="MobiDB-lite"/>
    </source>
</evidence>
<evidence type="ECO:0008006" key="5">
    <source>
        <dbReference type="Google" id="ProtNLM"/>
    </source>
</evidence>
<gene>
    <name evidence="3" type="ORF">SAMEA4535761_00534</name>
</gene>
<dbReference type="SUPFAM" id="SSF50494">
    <property type="entry name" value="Trypsin-like serine proteases"/>
    <property type="match status" value="1"/>
</dbReference>
<proteinExistence type="predicted"/>
<dbReference type="GO" id="GO:0006508">
    <property type="term" value="P:proteolysis"/>
    <property type="evidence" value="ECO:0007669"/>
    <property type="project" value="InterPro"/>
</dbReference>
<evidence type="ECO:0000313" key="4">
    <source>
        <dbReference type="Proteomes" id="UP000215374"/>
    </source>
</evidence>